<reference evidence="1 2" key="1">
    <citation type="journal article" date="2015" name="Genome Biol.">
        <title>Comparative genomics of Steinernema reveals deeply conserved gene regulatory networks.</title>
        <authorList>
            <person name="Dillman A.R."/>
            <person name="Macchietto M."/>
            <person name="Porter C.F."/>
            <person name="Rogers A."/>
            <person name="Williams B."/>
            <person name="Antoshechkin I."/>
            <person name="Lee M.M."/>
            <person name="Goodwin Z."/>
            <person name="Lu X."/>
            <person name="Lewis E.E."/>
            <person name="Goodrich-Blair H."/>
            <person name="Stock S.P."/>
            <person name="Adams B.J."/>
            <person name="Sternberg P.W."/>
            <person name="Mortazavi A."/>
        </authorList>
    </citation>
    <scope>NUCLEOTIDE SEQUENCE [LARGE SCALE GENOMIC DNA]</scope>
    <source>
        <strain evidence="1 2">ALL</strain>
    </source>
</reference>
<evidence type="ECO:0000313" key="2">
    <source>
        <dbReference type="Proteomes" id="UP000298663"/>
    </source>
</evidence>
<dbReference type="EMBL" id="AZBU02000004">
    <property type="protein sequence ID" value="TKR83011.1"/>
    <property type="molecule type" value="Genomic_DNA"/>
</dbReference>
<reference evidence="1 2" key="2">
    <citation type="journal article" date="2019" name="G3 (Bethesda)">
        <title>Hybrid Assembly of the Genome of the Entomopathogenic Nematode Steinernema carpocapsae Identifies the X-Chromosome.</title>
        <authorList>
            <person name="Serra L."/>
            <person name="Macchietto M."/>
            <person name="Macias-Munoz A."/>
            <person name="McGill C.J."/>
            <person name="Rodriguez I.M."/>
            <person name="Rodriguez B."/>
            <person name="Murad R."/>
            <person name="Mortazavi A."/>
        </authorList>
    </citation>
    <scope>NUCLEOTIDE SEQUENCE [LARGE SCALE GENOMIC DNA]</scope>
    <source>
        <strain evidence="1 2">ALL</strain>
    </source>
</reference>
<sequence>MNTDPFLKYAKNVKPMEDKSEDDDVEGEDEARWTSRGWASLEIYATVRRMSDGSWRYEFSIYENRRRQALEMTVEDLSQNPSVSISYIEIQGTDYRRGGKLQLLSQSIEFYVFGPQLDTFTPLKISFVTFMELLRSKSTSGVKELQISGDFDESTQAEIVESAAQIKAAKLSIVDYKPAFDSILENALRTDPILKECCISDDYSRHTVWTPATMAVLKSQFLNTKKIPNMVIKNADSPFTFDLFKVIFYVLMKMEVSMSSDSAQARALYSFRSCTPRLSYQQEDSKIFTAFFVEDAKEQLKNFWPQLRVEPGTADYKWGKIDKIEANRKIVRLIELIIRVPERMDSDGSLDSQSMDQSEDQSEINNTPCWYIGLKQFFIDCEEEEQKDDCSKEERKE</sequence>
<organism evidence="1 2">
    <name type="scientific">Steinernema carpocapsae</name>
    <name type="common">Entomopathogenic nematode</name>
    <dbReference type="NCBI Taxonomy" id="34508"/>
    <lineage>
        <taxon>Eukaryota</taxon>
        <taxon>Metazoa</taxon>
        <taxon>Ecdysozoa</taxon>
        <taxon>Nematoda</taxon>
        <taxon>Chromadorea</taxon>
        <taxon>Rhabditida</taxon>
        <taxon>Tylenchina</taxon>
        <taxon>Panagrolaimomorpha</taxon>
        <taxon>Strongyloidoidea</taxon>
        <taxon>Steinernematidae</taxon>
        <taxon>Steinernema</taxon>
    </lineage>
</organism>
<evidence type="ECO:0000313" key="1">
    <source>
        <dbReference type="EMBL" id="TKR83011.1"/>
    </source>
</evidence>
<dbReference type="Proteomes" id="UP000298663">
    <property type="component" value="Unassembled WGS sequence"/>
</dbReference>
<name>A0A4U5NK03_STECR</name>
<comment type="caution">
    <text evidence="1">The sequence shown here is derived from an EMBL/GenBank/DDBJ whole genome shotgun (WGS) entry which is preliminary data.</text>
</comment>
<gene>
    <name evidence="1" type="ORF">L596_016668</name>
</gene>
<keyword evidence="2" id="KW-1185">Reference proteome</keyword>
<accession>A0A4U5NK03</accession>
<dbReference type="AlphaFoldDB" id="A0A4U5NK03"/>
<proteinExistence type="predicted"/>
<protein>
    <submittedName>
        <fullName evidence="1">Uncharacterized protein</fullName>
    </submittedName>
</protein>